<name>A0AA41R242_9BACT</name>
<dbReference type="RefSeq" id="WP_246907848.1">
    <property type="nucleotide sequence ID" value="NZ_JALJRB010000011.1"/>
</dbReference>
<comment type="caution">
    <text evidence="2">The sequence shown here is derived from an EMBL/GenBank/DDBJ whole genome shotgun (WGS) entry which is preliminary data.</text>
</comment>
<dbReference type="NCBIfam" id="TIGR00277">
    <property type="entry name" value="HDIG"/>
    <property type="match status" value="1"/>
</dbReference>
<protein>
    <submittedName>
        <fullName evidence="2">HDIG domain-containing protein</fullName>
    </submittedName>
</protein>
<dbReference type="AlphaFoldDB" id="A0AA41R242"/>
<dbReference type="Gene3D" id="1.10.3210.10">
    <property type="entry name" value="Hypothetical protein af1432"/>
    <property type="match status" value="1"/>
</dbReference>
<evidence type="ECO:0000313" key="3">
    <source>
        <dbReference type="Proteomes" id="UP001165427"/>
    </source>
</evidence>
<dbReference type="Proteomes" id="UP001165427">
    <property type="component" value="Unassembled WGS sequence"/>
</dbReference>
<organism evidence="2 3">
    <name type="scientific">Desulfatitalea alkaliphila</name>
    <dbReference type="NCBI Taxonomy" id="2929485"/>
    <lineage>
        <taxon>Bacteria</taxon>
        <taxon>Pseudomonadati</taxon>
        <taxon>Thermodesulfobacteriota</taxon>
        <taxon>Desulfobacteria</taxon>
        <taxon>Desulfobacterales</taxon>
        <taxon>Desulfosarcinaceae</taxon>
        <taxon>Desulfatitalea</taxon>
    </lineage>
</organism>
<keyword evidence="3" id="KW-1185">Reference proteome</keyword>
<evidence type="ECO:0000259" key="1">
    <source>
        <dbReference type="Pfam" id="PF01966"/>
    </source>
</evidence>
<gene>
    <name evidence="2" type="ORF">MRX98_11500</name>
</gene>
<dbReference type="InterPro" id="IPR003607">
    <property type="entry name" value="HD/PDEase_dom"/>
</dbReference>
<dbReference type="CDD" id="cd00077">
    <property type="entry name" value="HDc"/>
    <property type="match status" value="1"/>
</dbReference>
<feature type="domain" description="HD" evidence="1">
    <location>
        <begin position="23"/>
        <end position="119"/>
    </location>
</feature>
<dbReference type="InterPro" id="IPR006674">
    <property type="entry name" value="HD_domain"/>
</dbReference>
<dbReference type="SUPFAM" id="SSF109604">
    <property type="entry name" value="HD-domain/PDEase-like"/>
    <property type="match status" value="1"/>
</dbReference>
<reference evidence="2" key="1">
    <citation type="submission" date="2022-04" db="EMBL/GenBank/DDBJ databases">
        <title>Desulfatitalea alkaliphila sp. nov., a novel anaerobic sulfate-reducing bacterium isolated from terrestrial mud volcano, Taman Peninsula, Russia.</title>
        <authorList>
            <person name="Khomyakova M.A."/>
            <person name="Merkel A.Y."/>
            <person name="Slobodkin A.I."/>
        </authorList>
    </citation>
    <scope>NUCLEOTIDE SEQUENCE</scope>
    <source>
        <strain evidence="2">M08but</strain>
    </source>
</reference>
<dbReference type="InterPro" id="IPR006675">
    <property type="entry name" value="HDIG_dom"/>
</dbReference>
<dbReference type="Pfam" id="PF01966">
    <property type="entry name" value="HD"/>
    <property type="match status" value="1"/>
</dbReference>
<accession>A0AA41R242</accession>
<dbReference type="EMBL" id="JALJRB010000011">
    <property type="protein sequence ID" value="MCJ8501199.1"/>
    <property type="molecule type" value="Genomic_DNA"/>
</dbReference>
<sequence length="186" mass="21046">MHIPERAICLSLLDDMDMPEHILAHSQLVCQVALLLTDALQAAGVPLNRPLVHASALLHDITKPRSFTTGENHAQTGGEYLAGLGFPEVGEVVRQHVVLDAYFAAEAPNEAEIVNYADKRVLHDKIVPLDQRMQYILARYAKTETHVRMLQKVWEQTDQLEKRLFAYLRFTPLQLCDRVDAERCPP</sequence>
<proteinExistence type="predicted"/>
<evidence type="ECO:0000313" key="2">
    <source>
        <dbReference type="EMBL" id="MCJ8501199.1"/>
    </source>
</evidence>